<dbReference type="Pfam" id="PF00456">
    <property type="entry name" value="Transketolase_N"/>
    <property type="match status" value="1"/>
</dbReference>
<keyword evidence="10" id="KW-0479">Metal-binding</keyword>
<dbReference type="Pfam" id="PF22613">
    <property type="entry name" value="Transketolase_C_1"/>
    <property type="match status" value="1"/>
</dbReference>
<sequence>MAEHDKKDIDAQETQEWLDSLEGVLEAEGPKRAHFLLEELIDKARRSGAYLPYKPTTAYLNTIPVSQEPVMPGDHTLESRIRAAIRWNALAMVLRASKKDLDLGGHISSFASSAMIYDVGFNHFFRAPTEEDGGDLLYMQGHISPGIYARAFLEGRLSEEQLDKFRQEVDGGGLSSYPHPKLMPDFWQFPTVSMGLGPIQAIYQARFLKYLTDRGIKDCSKQRVYCFLGDGEVDEPESLGAIGLATREGLDNLTFIVNCNLQRLDGPVRGNGKIIQELEGTFRGAGWEVIKVIWGRYWDPLLYRDTEGKLAQVMEESVDGEYQNYKAKGGAYTRENFFGKYPETKEMVANLSDEDIWRLNRGGHDPVKVYAAYHKAVNTKGRPQVILAKTVKGYGMGAAGEGKNVAHQVKKMDMDAIKHFRDRFNIPIKDEDLEGMPYYSFPEDSEEYKYMKERREKLGGFMPVRRIDSDKEMEVPSLKAFDAVLKGSGDREISTTMAFVRVLTAMLKDKKVGSRVVPIIPDEARTFGMEGLFRQVGIYAHQGQKYTPQDADQVAYYREDKKGQVLQEGINELGALASWVAAGTSYSTNNEPMIPVYIYYSMFGPQRVGDLIYAAGDSQTRGFLIGGTAGRTTLNGEGLQHQDGHSHILINTVPNCISYDPTYGYEVAVITQDGLRRMYDENENVFFYLTVMNENYKQPEMPEGCEEGILRGIYKLDDVKAKKAEGHVQLLGSGTILEQVRQAAAVLAKDYGITSSVYSATSFNELARDGQDVDRYNMLNPTKKERTAYITDVLEKGGKGPVIAATDYMKMYADQVRAWVPGPYRVLGTDGFGRSDSRANLRRHFEVNSDYIVVAALSELAKAGDIDKKVVTKAIKDFGIDVDKINPLHA</sequence>
<dbReference type="InterPro" id="IPR029061">
    <property type="entry name" value="THDP-binding"/>
</dbReference>
<evidence type="ECO:0000256" key="4">
    <source>
        <dbReference type="ARBA" id="ARBA00017172"/>
    </source>
</evidence>
<dbReference type="AlphaFoldDB" id="A0A432W933"/>
<dbReference type="RefSeq" id="WP_126803410.1">
    <property type="nucleotide sequence ID" value="NZ_PIPL01000001.1"/>
</dbReference>
<dbReference type="InterPro" id="IPR009014">
    <property type="entry name" value="Transketo_C/PFOR_II"/>
</dbReference>
<dbReference type="Proteomes" id="UP000288293">
    <property type="component" value="Unassembled WGS sequence"/>
</dbReference>
<dbReference type="EC" id="1.2.4.1" evidence="3 9"/>
<accession>A0A432W933</accession>
<reference evidence="14 15" key="1">
    <citation type="journal article" date="2011" name="Front. Microbiol.">
        <title>Genomic signatures of strain selection and enhancement in Bacillus atrophaeus var. globigii, a historical biowarfare simulant.</title>
        <authorList>
            <person name="Gibbons H.S."/>
            <person name="Broomall S.M."/>
            <person name="McNew L.A."/>
            <person name="Daligault H."/>
            <person name="Chapman C."/>
            <person name="Bruce D."/>
            <person name="Karavis M."/>
            <person name="Krepps M."/>
            <person name="McGregor P.A."/>
            <person name="Hong C."/>
            <person name="Park K.H."/>
            <person name="Akmal A."/>
            <person name="Feldman A."/>
            <person name="Lin J.S."/>
            <person name="Chang W.E."/>
            <person name="Higgs B.W."/>
            <person name="Demirev P."/>
            <person name="Lindquist J."/>
            <person name="Liem A."/>
            <person name="Fochler E."/>
            <person name="Read T.D."/>
            <person name="Tapia R."/>
            <person name="Johnson S."/>
            <person name="Bishop-Lilly K.A."/>
            <person name="Detter C."/>
            <person name="Han C."/>
            <person name="Sozhamannan S."/>
            <person name="Rosenzweig C.N."/>
            <person name="Skowronski E.W."/>
        </authorList>
    </citation>
    <scope>NUCLEOTIDE SEQUENCE [LARGE SCALE GENOMIC DNA]</scope>
    <source>
        <strain evidence="14 15">MLST1</strain>
    </source>
</reference>
<evidence type="ECO:0000313" key="15">
    <source>
        <dbReference type="Proteomes" id="UP000288293"/>
    </source>
</evidence>
<feature type="domain" description="Transketolase-like C-terminal" evidence="13">
    <location>
        <begin position="712"/>
        <end position="847"/>
    </location>
</feature>
<evidence type="ECO:0000256" key="2">
    <source>
        <dbReference type="ARBA" id="ARBA00003157"/>
    </source>
</evidence>
<comment type="function">
    <text evidence="2 9">Component of the pyruvate dehydrogenase (PDH) complex, that catalyzes the overall conversion of pyruvate to acetyl-CoA and CO(2).</text>
</comment>
<dbReference type="NCBIfam" id="TIGR00759">
    <property type="entry name" value="aceE"/>
    <property type="match status" value="1"/>
</dbReference>
<dbReference type="SUPFAM" id="SSF52518">
    <property type="entry name" value="Thiamin diphosphate-binding fold (THDP-binding)"/>
    <property type="match status" value="2"/>
</dbReference>
<dbReference type="InterPro" id="IPR004660">
    <property type="entry name" value="PDH_E1"/>
</dbReference>
<name>A0A432W933_9GAMM</name>
<dbReference type="OrthoDB" id="9759664at2"/>
<feature type="binding site" evidence="10">
    <location>
        <position position="260"/>
    </location>
    <ligand>
        <name>Mg(2+)</name>
        <dbReference type="ChEBI" id="CHEBI:18420"/>
    </ligand>
</feature>
<organism evidence="14 15">
    <name type="scientific">Aliidiomarina minuta</name>
    <dbReference type="NCBI Taxonomy" id="880057"/>
    <lineage>
        <taxon>Bacteria</taxon>
        <taxon>Pseudomonadati</taxon>
        <taxon>Pseudomonadota</taxon>
        <taxon>Gammaproteobacteria</taxon>
        <taxon>Alteromonadales</taxon>
        <taxon>Idiomarinaceae</taxon>
        <taxon>Aliidiomarina</taxon>
    </lineage>
</organism>
<dbReference type="PANTHER" id="PTHR43825:SF3">
    <property type="entry name" value="PYRUVATE DEHYDROGENASE E1 COMPONENT"/>
    <property type="match status" value="1"/>
</dbReference>
<dbReference type="Gene3D" id="3.40.50.920">
    <property type="match status" value="1"/>
</dbReference>
<keyword evidence="15" id="KW-1185">Reference proteome</keyword>
<dbReference type="EMBL" id="PIPL01000001">
    <property type="protein sequence ID" value="RUO26602.1"/>
    <property type="molecule type" value="Genomic_DNA"/>
</dbReference>
<feature type="domain" description="Pyruvate dehydrogenase E1 component middle" evidence="12">
    <location>
        <begin position="476"/>
        <end position="699"/>
    </location>
</feature>
<evidence type="ECO:0000256" key="7">
    <source>
        <dbReference type="ARBA" id="ARBA00023317"/>
    </source>
</evidence>
<evidence type="ECO:0000259" key="13">
    <source>
        <dbReference type="Pfam" id="PF22613"/>
    </source>
</evidence>
<dbReference type="PANTHER" id="PTHR43825">
    <property type="entry name" value="PYRUVATE DEHYDROGENASE E1 COMPONENT"/>
    <property type="match status" value="1"/>
</dbReference>
<keyword evidence="10" id="KW-0460">Magnesium</keyword>
<keyword evidence="7 9" id="KW-0670">Pyruvate</keyword>
<dbReference type="InterPro" id="IPR005474">
    <property type="entry name" value="Transketolase_N"/>
</dbReference>
<comment type="cofactor">
    <cofactor evidence="1 9">
        <name>thiamine diphosphate</name>
        <dbReference type="ChEBI" id="CHEBI:58937"/>
    </cofactor>
</comment>
<evidence type="ECO:0000256" key="6">
    <source>
        <dbReference type="ARBA" id="ARBA00023052"/>
    </source>
</evidence>
<keyword evidence="5 9" id="KW-0560">Oxidoreductase</keyword>
<dbReference type="InterPro" id="IPR051157">
    <property type="entry name" value="PDH/Transketolase"/>
</dbReference>
<dbReference type="GO" id="GO:0000287">
    <property type="term" value="F:magnesium ion binding"/>
    <property type="evidence" value="ECO:0007669"/>
    <property type="project" value="UniProtKB-ARBA"/>
</dbReference>
<feature type="binding site" evidence="10">
    <location>
        <position position="230"/>
    </location>
    <ligand>
        <name>Mg(2+)</name>
        <dbReference type="ChEBI" id="CHEBI:18420"/>
    </ligand>
</feature>
<protein>
    <recommendedName>
        <fullName evidence="4 9">Pyruvate dehydrogenase E1 component</fullName>
        <ecNumber evidence="3 9">1.2.4.1</ecNumber>
    </recommendedName>
</protein>
<evidence type="ECO:0000259" key="12">
    <source>
        <dbReference type="Pfam" id="PF17831"/>
    </source>
</evidence>
<dbReference type="Gene3D" id="3.40.50.970">
    <property type="match status" value="2"/>
</dbReference>
<evidence type="ECO:0000256" key="8">
    <source>
        <dbReference type="ARBA" id="ARBA00051231"/>
    </source>
</evidence>
<feature type="binding site" evidence="10">
    <location>
        <position position="262"/>
    </location>
    <ligand>
        <name>Mg(2+)</name>
        <dbReference type="ChEBI" id="CHEBI:18420"/>
    </ligand>
</feature>
<dbReference type="FunFam" id="3.40.50.970:FF:000011">
    <property type="entry name" value="Pyruvate dehydrogenase E1 component"/>
    <property type="match status" value="1"/>
</dbReference>
<dbReference type="FunFam" id="3.40.50.970:FF:000009">
    <property type="entry name" value="Pyruvate dehydrogenase E1 component"/>
    <property type="match status" value="1"/>
</dbReference>
<feature type="domain" description="Transketolase N-terminal" evidence="11">
    <location>
        <begin position="137"/>
        <end position="293"/>
    </location>
</feature>
<evidence type="ECO:0000256" key="5">
    <source>
        <dbReference type="ARBA" id="ARBA00023002"/>
    </source>
</evidence>
<keyword evidence="6 9" id="KW-0786">Thiamine pyrophosphate</keyword>
<dbReference type="InterPro" id="IPR055152">
    <property type="entry name" value="Transketolase-like_C_2"/>
</dbReference>
<gene>
    <name evidence="14" type="primary">aceE</name>
    <name evidence="14" type="ORF">CWE09_07830</name>
</gene>
<comment type="catalytic activity">
    <reaction evidence="8 9">
        <text>N(6)-[(R)-lipoyl]-L-lysyl-[protein] + pyruvate + H(+) = N(6)-[(R)-S(8)-acetyldihydrolipoyl]-L-lysyl-[protein] + CO2</text>
        <dbReference type="Rhea" id="RHEA:19189"/>
        <dbReference type="Rhea" id="RHEA-COMP:10474"/>
        <dbReference type="Rhea" id="RHEA-COMP:10478"/>
        <dbReference type="ChEBI" id="CHEBI:15361"/>
        <dbReference type="ChEBI" id="CHEBI:15378"/>
        <dbReference type="ChEBI" id="CHEBI:16526"/>
        <dbReference type="ChEBI" id="CHEBI:83099"/>
        <dbReference type="ChEBI" id="CHEBI:83111"/>
        <dbReference type="EC" id="1.2.4.1"/>
    </reaction>
</comment>
<evidence type="ECO:0000256" key="10">
    <source>
        <dbReference type="PIRSR" id="PIRSR000156-1"/>
    </source>
</evidence>
<evidence type="ECO:0000256" key="1">
    <source>
        <dbReference type="ARBA" id="ARBA00001964"/>
    </source>
</evidence>
<dbReference type="PIRSF" id="PIRSF000156">
    <property type="entry name" value="Pyruvate_dh_E1"/>
    <property type="match status" value="1"/>
</dbReference>
<dbReference type="CDD" id="cd02017">
    <property type="entry name" value="TPP_E1_EcPDC_like"/>
    <property type="match status" value="1"/>
</dbReference>
<dbReference type="InterPro" id="IPR041621">
    <property type="entry name" value="PDH_E1_M"/>
</dbReference>
<comment type="cofactor">
    <cofactor evidence="10">
        <name>Mg(2+)</name>
        <dbReference type="ChEBI" id="CHEBI:18420"/>
    </cofactor>
</comment>
<evidence type="ECO:0000259" key="11">
    <source>
        <dbReference type="Pfam" id="PF00456"/>
    </source>
</evidence>
<evidence type="ECO:0000256" key="9">
    <source>
        <dbReference type="PIRNR" id="PIRNR000156"/>
    </source>
</evidence>
<dbReference type="InterPro" id="IPR035807">
    <property type="entry name" value="PDC_E1_N"/>
</dbReference>
<proteinExistence type="predicted"/>
<dbReference type="GO" id="GO:0004739">
    <property type="term" value="F:pyruvate dehydrogenase (acetyl-transferring) activity"/>
    <property type="evidence" value="ECO:0007669"/>
    <property type="project" value="UniProtKB-EC"/>
</dbReference>
<comment type="caution">
    <text evidence="14">The sequence shown here is derived from an EMBL/GenBank/DDBJ whole genome shotgun (WGS) entry which is preliminary data.</text>
</comment>
<dbReference type="SUPFAM" id="SSF52922">
    <property type="entry name" value="TK C-terminal domain-like"/>
    <property type="match status" value="1"/>
</dbReference>
<dbReference type="Pfam" id="PF17831">
    <property type="entry name" value="PDH_E1_M"/>
    <property type="match status" value="1"/>
</dbReference>
<evidence type="ECO:0000256" key="3">
    <source>
        <dbReference type="ARBA" id="ARBA00012281"/>
    </source>
</evidence>
<evidence type="ECO:0000313" key="14">
    <source>
        <dbReference type="EMBL" id="RUO26602.1"/>
    </source>
</evidence>